<dbReference type="SMART" id="SM00240">
    <property type="entry name" value="FHA"/>
    <property type="match status" value="1"/>
</dbReference>
<evidence type="ECO:0000256" key="1">
    <source>
        <dbReference type="ARBA" id="ARBA00022553"/>
    </source>
</evidence>
<protein>
    <submittedName>
        <fullName evidence="5">Uncharacterized conserved protein, contains FHA domain</fullName>
    </submittedName>
</protein>
<keyword evidence="1" id="KW-0597">Phosphoprotein</keyword>
<keyword evidence="3" id="KW-1133">Transmembrane helix</keyword>
<organism evidence="5 6">
    <name type="scientific">Cutibacterium granulosum</name>
    <dbReference type="NCBI Taxonomy" id="33011"/>
    <lineage>
        <taxon>Bacteria</taxon>
        <taxon>Bacillati</taxon>
        <taxon>Actinomycetota</taxon>
        <taxon>Actinomycetes</taxon>
        <taxon>Propionibacteriales</taxon>
        <taxon>Propionibacteriaceae</taxon>
        <taxon>Cutibacterium</taxon>
    </lineage>
</organism>
<keyword evidence="3" id="KW-0472">Membrane</keyword>
<dbReference type="SUPFAM" id="SSF49879">
    <property type="entry name" value="SMAD/FHA domain"/>
    <property type="match status" value="1"/>
</dbReference>
<dbReference type="InterPro" id="IPR008984">
    <property type="entry name" value="SMAD_FHA_dom_sf"/>
</dbReference>
<evidence type="ECO:0000313" key="6">
    <source>
        <dbReference type="Proteomes" id="UP000215332"/>
    </source>
</evidence>
<dbReference type="Gene3D" id="2.60.200.20">
    <property type="match status" value="1"/>
</dbReference>
<dbReference type="InterPro" id="IPR050923">
    <property type="entry name" value="Cell_Proc_Reg/RNA_Proc"/>
</dbReference>
<name>A0A239WA96_9ACTN</name>
<dbReference type="EMBL" id="LT906441">
    <property type="protein sequence ID" value="SNV31312.1"/>
    <property type="molecule type" value="Genomic_DNA"/>
</dbReference>
<evidence type="ECO:0000256" key="3">
    <source>
        <dbReference type="SAM" id="Phobius"/>
    </source>
</evidence>
<feature type="transmembrane region" description="Helical" evidence="3">
    <location>
        <begin position="6"/>
        <end position="28"/>
    </location>
</feature>
<dbReference type="eggNOG" id="COG1716">
    <property type="taxonomic scope" value="Bacteria"/>
</dbReference>
<evidence type="ECO:0000259" key="4">
    <source>
        <dbReference type="PROSITE" id="PS50006"/>
    </source>
</evidence>
<dbReference type="PROSITE" id="PS50006">
    <property type="entry name" value="FHA_DOMAIN"/>
    <property type="match status" value="1"/>
</dbReference>
<dbReference type="AlphaFoldDB" id="A0A239WA96"/>
<feature type="domain" description="FHA" evidence="4">
    <location>
        <begin position="89"/>
        <end position="139"/>
    </location>
</feature>
<dbReference type="RefSeq" id="WP_021103812.1">
    <property type="nucleotide sequence ID" value="NZ_JAWMSC010000195.1"/>
</dbReference>
<feature type="region of interest" description="Disordered" evidence="2">
    <location>
        <begin position="43"/>
        <end position="63"/>
    </location>
</feature>
<dbReference type="CDD" id="cd00060">
    <property type="entry name" value="FHA"/>
    <property type="match status" value="1"/>
</dbReference>
<proteinExistence type="predicted"/>
<dbReference type="Pfam" id="PF00498">
    <property type="entry name" value="FHA"/>
    <property type="match status" value="1"/>
</dbReference>
<evidence type="ECO:0000313" key="5">
    <source>
        <dbReference type="EMBL" id="SNV31312.1"/>
    </source>
</evidence>
<accession>A0A239WA96</accession>
<evidence type="ECO:0000256" key="2">
    <source>
        <dbReference type="SAM" id="MobiDB-lite"/>
    </source>
</evidence>
<keyword evidence="3" id="KW-0812">Transmembrane</keyword>
<gene>
    <name evidence="5" type="ORF">SAMEA4412665_00586</name>
</gene>
<feature type="compositionally biased region" description="Basic residues" evidence="2">
    <location>
        <begin position="54"/>
        <end position="63"/>
    </location>
</feature>
<dbReference type="InterPro" id="IPR000253">
    <property type="entry name" value="FHA_dom"/>
</dbReference>
<dbReference type="KEGG" id="cgrn:4412665_00586"/>
<dbReference type="PANTHER" id="PTHR23308">
    <property type="entry name" value="NUCLEAR INHIBITOR OF PROTEIN PHOSPHATASE-1"/>
    <property type="match status" value="1"/>
</dbReference>
<sequence>MSEFLIGVLRIAYLAVLWAFILLAVNVIRTDIFGHSVARGTEGHVGTPAATSTGRRRHRLGRRKAAQPATLQIMSGDQAGLEIPLIDTIVIGRGGGSTLVIEDDYASTEHAEISQGFDGLWFVEDLTSTNGTYVNGQNIEELTRLDVDDEVRIGRTVMVVRGQR</sequence>
<dbReference type="Proteomes" id="UP000215332">
    <property type="component" value="Chromosome 1"/>
</dbReference>
<reference evidence="5 6" key="1">
    <citation type="submission" date="2017-06" db="EMBL/GenBank/DDBJ databases">
        <authorList>
            <consortium name="Pathogen Informatics"/>
        </authorList>
    </citation>
    <scope>NUCLEOTIDE SEQUENCE [LARGE SCALE GENOMIC DNA]</scope>
    <source>
        <strain evidence="5 6">NCTC11865</strain>
    </source>
</reference>